<name>A0ABR2VXV6_9FUNG</name>
<proteinExistence type="predicted"/>
<feature type="signal peptide" evidence="2">
    <location>
        <begin position="1"/>
        <end position="20"/>
    </location>
</feature>
<keyword evidence="4" id="KW-1185">Reference proteome</keyword>
<keyword evidence="2" id="KW-0732">Signal</keyword>
<accession>A0ABR2VXV6</accession>
<comment type="caution">
    <text evidence="3">The sequence shown here is derived from an EMBL/GenBank/DDBJ whole genome shotgun (WGS) entry which is preliminary data.</text>
</comment>
<gene>
    <name evidence="3" type="ORF">K7432_008904</name>
</gene>
<evidence type="ECO:0000313" key="3">
    <source>
        <dbReference type="EMBL" id="KAK9709636.1"/>
    </source>
</evidence>
<feature type="chain" id="PRO_5047011315" evidence="2">
    <location>
        <begin position="21"/>
        <end position="211"/>
    </location>
</feature>
<organism evidence="3 4">
    <name type="scientific">Basidiobolus ranarum</name>
    <dbReference type="NCBI Taxonomy" id="34480"/>
    <lineage>
        <taxon>Eukaryota</taxon>
        <taxon>Fungi</taxon>
        <taxon>Fungi incertae sedis</taxon>
        <taxon>Zoopagomycota</taxon>
        <taxon>Entomophthoromycotina</taxon>
        <taxon>Basidiobolomycetes</taxon>
        <taxon>Basidiobolales</taxon>
        <taxon>Basidiobolaceae</taxon>
        <taxon>Basidiobolus</taxon>
    </lineage>
</organism>
<evidence type="ECO:0000313" key="4">
    <source>
        <dbReference type="Proteomes" id="UP001479436"/>
    </source>
</evidence>
<dbReference type="EMBL" id="JASJQH010007395">
    <property type="protein sequence ID" value="KAK9709636.1"/>
    <property type="molecule type" value="Genomic_DNA"/>
</dbReference>
<feature type="region of interest" description="Disordered" evidence="1">
    <location>
        <begin position="138"/>
        <end position="168"/>
    </location>
</feature>
<dbReference type="Proteomes" id="UP001479436">
    <property type="component" value="Unassembled WGS sequence"/>
</dbReference>
<evidence type="ECO:0000256" key="1">
    <source>
        <dbReference type="SAM" id="MobiDB-lite"/>
    </source>
</evidence>
<evidence type="ECO:0000256" key="2">
    <source>
        <dbReference type="SAM" id="SignalP"/>
    </source>
</evidence>
<protein>
    <submittedName>
        <fullName evidence="3">Uncharacterized protein</fullName>
    </submittedName>
</protein>
<sequence length="211" mass="22621">MIFRAVSILFIISLADSIIAQYDDGYIENEYGGYSDVLDMINNHPNCAKCFGAYPCLKQIFTGGSWPESDLEPECACNEDVYAVFESDCLPCPITQINKITRNEIKNVSEYKMECAPLLSNTTLNPANSVKAGPGTVPVTSNDIVPTGTNSVTEPAKTSNLIDPASTSNIIDPARTSNVVEPTRSTNASTNKLVFSSGAVAITALIITLLV</sequence>
<reference evidence="3 4" key="1">
    <citation type="submission" date="2023-04" db="EMBL/GenBank/DDBJ databases">
        <title>Genome of Basidiobolus ranarum AG-B5.</title>
        <authorList>
            <person name="Stajich J.E."/>
            <person name="Carter-House D."/>
            <person name="Gryganskyi A."/>
        </authorList>
    </citation>
    <scope>NUCLEOTIDE SEQUENCE [LARGE SCALE GENOMIC DNA]</scope>
    <source>
        <strain evidence="3 4">AG-B5</strain>
    </source>
</reference>